<dbReference type="EC" id="3.1.-.-" evidence="5"/>
<evidence type="ECO:0000256" key="2">
    <source>
        <dbReference type="ARBA" id="ARBA00022517"/>
    </source>
</evidence>
<keyword evidence="1 5" id="KW-0963">Cytoplasm</keyword>
<keyword evidence="8" id="KW-1185">Reference proteome</keyword>
<gene>
    <name evidence="7" type="primary">yrrK</name>
    <name evidence="7" type="ORF">SAMEA4475696_01239</name>
</gene>
<sequence>MRSGVRIGVDVGAARVGVATCNHEAILAVPVDTYPREGVPAKGDIPAVPDALERIVALAGQCEPIEIIVGLPMHLSGAEGQSAHAAKTFAQALAARVKPIPVRLMDERLTTVDAHRALHSSGRAAKTHRSVVDQVAAVMILQSALDAERDFNRVPGSIIGGRKPRHRRRT</sequence>
<accession>A0A239VIN3</accession>
<reference evidence="7 8" key="1">
    <citation type="submission" date="2017-06" db="EMBL/GenBank/DDBJ databases">
        <authorList>
            <consortium name="Pathogen Informatics"/>
        </authorList>
    </citation>
    <scope>NUCLEOTIDE SEQUENCE [LARGE SCALE GENOMIC DNA]</scope>
    <source>
        <strain evidence="7 8">NCTC13039</strain>
    </source>
</reference>
<comment type="similarity">
    <text evidence="5">Belongs to the YqgF HJR family.</text>
</comment>
<dbReference type="EMBL" id="LT906453">
    <property type="protein sequence ID" value="SNV21464.1"/>
    <property type="molecule type" value="Genomic_DNA"/>
</dbReference>
<evidence type="ECO:0000259" key="6">
    <source>
        <dbReference type="SMART" id="SM00732"/>
    </source>
</evidence>
<dbReference type="RefSeq" id="WP_028327982.1">
    <property type="nucleotide sequence ID" value="NZ_JAAFNI010000001.1"/>
</dbReference>
<dbReference type="SUPFAM" id="SSF53098">
    <property type="entry name" value="Ribonuclease H-like"/>
    <property type="match status" value="1"/>
</dbReference>
<evidence type="ECO:0000256" key="4">
    <source>
        <dbReference type="ARBA" id="ARBA00022801"/>
    </source>
</evidence>
<dbReference type="PANTHER" id="PTHR33317">
    <property type="entry name" value="POLYNUCLEOTIDYL TRANSFERASE, RIBONUCLEASE H-LIKE SUPERFAMILY PROTEIN"/>
    <property type="match status" value="1"/>
</dbReference>
<dbReference type="SMART" id="SM00732">
    <property type="entry name" value="YqgFc"/>
    <property type="match status" value="1"/>
</dbReference>
<comment type="function">
    <text evidence="5">Could be a nuclease involved in processing of the 5'-end of pre-16S rRNA.</text>
</comment>
<dbReference type="InterPro" id="IPR005227">
    <property type="entry name" value="YqgF"/>
</dbReference>
<keyword evidence="3 5" id="KW-0540">Nuclease</keyword>
<dbReference type="Gene3D" id="3.30.420.140">
    <property type="entry name" value="YqgF/RNase H-like domain"/>
    <property type="match status" value="1"/>
</dbReference>
<evidence type="ECO:0000256" key="1">
    <source>
        <dbReference type="ARBA" id="ARBA00022490"/>
    </source>
</evidence>
<dbReference type="AlphaFoldDB" id="A0A239VIN3"/>
<dbReference type="STRING" id="1121387.GCA_000429885_02071"/>
<evidence type="ECO:0000256" key="3">
    <source>
        <dbReference type="ARBA" id="ARBA00022722"/>
    </source>
</evidence>
<dbReference type="InterPro" id="IPR037027">
    <property type="entry name" value="YqgF/RNaseH-like_dom_sf"/>
</dbReference>
<evidence type="ECO:0000313" key="8">
    <source>
        <dbReference type="Proteomes" id="UP000242637"/>
    </source>
</evidence>
<feature type="domain" description="YqgF/RNase H-like" evidence="6">
    <location>
        <begin position="4"/>
        <end position="114"/>
    </location>
</feature>
<protein>
    <recommendedName>
        <fullName evidence="5">Putative pre-16S rRNA nuclease</fullName>
        <ecNumber evidence="5">3.1.-.-</ecNumber>
    </recommendedName>
</protein>
<dbReference type="PANTHER" id="PTHR33317:SF4">
    <property type="entry name" value="POLYNUCLEOTIDYL TRANSFERASE, RIBONUCLEASE H-LIKE SUPERFAMILY PROTEIN"/>
    <property type="match status" value="1"/>
</dbReference>
<keyword evidence="2 5" id="KW-0690">Ribosome biogenesis</keyword>
<name>A0A239VIN3_9MICO</name>
<dbReference type="InterPro" id="IPR012337">
    <property type="entry name" value="RNaseH-like_sf"/>
</dbReference>
<dbReference type="KEGG" id="dco:SAMEA4475696_1239"/>
<comment type="subcellular location">
    <subcellularLocation>
        <location evidence="5">Cytoplasm</location>
    </subcellularLocation>
</comment>
<dbReference type="NCBIfam" id="TIGR00250">
    <property type="entry name" value="RNAse_H_YqgF"/>
    <property type="match status" value="1"/>
</dbReference>
<evidence type="ECO:0000256" key="5">
    <source>
        <dbReference type="HAMAP-Rule" id="MF_00651"/>
    </source>
</evidence>
<dbReference type="GO" id="GO:0005829">
    <property type="term" value="C:cytosol"/>
    <property type="evidence" value="ECO:0007669"/>
    <property type="project" value="TreeGrafter"/>
</dbReference>
<dbReference type="GO" id="GO:0004518">
    <property type="term" value="F:nuclease activity"/>
    <property type="evidence" value="ECO:0007669"/>
    <property type="project" value="UniProtKB-KW"/>
</dbReference>
<dbReference type="HAMAP" id="MF_00651">
    <property type="entry name" value="Nuclease_YqgF"/>
    <property type="match status" value="1"/>
</dbReference>
<keyword evidence="4 5" id="KW-0378">Hydrolase</keyword>
<dbReference type="InterPro" id="IPR006641">
    <property type="entry name" value="YqgF/RNaseH-like_dom"/>
</dbReference>
<dbReference type="GO" id="GO:0000967">
    <property type="term" value="P:rRNA 5'-end processing"/>
    <property type="evidence" value="ECO:0007669"/>
    <property type="project" value="UniProtKB-UniRule"/>
</dbReference>
<dbReference type="CDD" id="cd16964">
    <property type="entry name" value="YqgF"/>
    <property type="match status" value="1"/>
</dbReference>
<organism evidence="7 8">
    <name type="scientific">Dermatophilus congolensis</name>
    <dbReference type="NCBI Taxonomy" id="1863"/>
    <lineage>
        <taxon>Bacteria</taxon>
        <taxon>Bacillati</taxon>
        <taxon>Actinomycetota</taxon>
        <taxon>Actinomycetes</taxon>
        <taxon>Micrococcales</taxon>
        <taxon>Dermatophilaceae</taxon>
        <taxon>Dermatophilus</taxon>
    </lineage>
</organism>
<proteinExistence type="inferred from homology"/>
<dbReference type="Pfam" id="PF03652">
    <property type="entry name" value="RuvX"/>
    <property type="match status" value="1"/>
</dbReference>
<dbReference type="GeneID" id="63459469"/>
<dbReference type="Proteomes" id="UP000242637">
    <property type="component" value="Chromosome 1"/>
</dbReference>
<dbReference type="OrthoDB" id="9790539at2"/>
<dbReference type="GO" id="GO:0016788">
    <property type="term" value="F:hydrolase activity, acting on ester bonds"/>
    <property type="evidence" value="ECO:0007669"/>
    <property type="project" value="UniProtKB-UniRule"/>
</dbReference>
<evidence type="ECO:0000313" key="7">
    <source>
        <dbReference type="EMBL" id="SNV21464.1"/>
    </source>
</evidence>